<evidence type="ECO:0000313" key="1">
    <source>
        <dbReference type="EMBL" id="MCL7030022.1"/>
    </source>
</evidence>
<organism evidence="1 2">
    <name type="scientific">Papaver nudicaule</name>
    <name type="common">Iceland poppy</name>
    <dbReference type="NCBI Taxonomy" id="74823"/>
    <lineage>
        <taxon>Eukaryota</taxon>
        <taxon>Viridiplantae</taxon>
        <taxon>Streptophyta</taxon>
        <taxon>Embryophyta</taxon>
        <taxon>Tracheophyta</taxon>
        <taxon>Spermatophyta</taxon>
        <taxon>Magnoliopsida</taxon>
        <taxon>Ranunculales</taxon>
        <taxon>Papaveraceae</taxon>
        <taxon>Papaveroideae</taxon>
        <taxon>Papaver</taxon>
    </lineage>
</organism>
<comment type="caution">
    <text evidence="1">The sequence shown here is derived from an EMBL/GenBank/DDBJ whole genome shotgun (WGS) entry which is preliminary data.</text>
</comment>
<reference evidence="1" key="1">
    <citation type="submission" date="2022-03" db="EMBL/GenBank/DDBJ databases">
        <title>A functionally conserved STORR gene fusion in Papaver species that diverged 16.8 million years ago.</title>
        <authorList>
            <person name="Catania T."/>
        </authorList>
    </citation>
    <scope>NUCLEOTIDE SEQUENCE</scope>
    <source>
        <strain evidence="1">S-191538</strain>
    </source>
</reference>
<feature type="non-terminal residue" evidence="1">
    <location>
        <position position="59"/>
    </location>
</feature>
<dbReference type="EMBL" id="JAJJMA010096783">
    <property type="protein sequence ID" value="MCL7030022.1"/>
    <property type="molecule type" value="Genomic_DNA"/>
</dbReference>
<evidence type="ECO:0000313" key="2">
    <source>
        <dbReference type="Proteomes" id="UP001177140"/>
    </source>
</evidence>
<accession>A0AA41RZY5</accession>
<dbReference type="Proteomes" id="UP001177140">
    <property type="component" value="Unassembled WGS sequence"/>
</dbReference>
<keyword evidence="2" id="KW-1185">Reference proteome</keyword>
<gene>
    <name evidence="1" type="ORF">MKW94_016673</name>
</gene>
<sequence>RLSIDPKGTHVTYPSNKGRITLNGTHLVIFLSCEEVGSWYTQCNFAIVDQQDRAQTRNY</sequence>
<name>A0AA41RZY5_PAPNU</name>
<feature type="non-terminal residue" evidence="1">
    <location>
        <position position="1"/>
    </location>
</feature>
<protein>
    <submittedName>
        <fullName evidence="1">Uncharacterized protein</fullName>
    </submittedName>
</protein>
<dbReference type="AlphaFoldDB" id="A0AA41RZY5"/>
<proteinExistence type="predicted"/>